<name>A0A820VNE3_9BILA</name>
<reference evidence="1" key="1">
    <citation type="submission" date="2021-02" db="EMBL/GenBank/DDBJ databases">
        <authorList>
            <person name="Nowell W R."/>
        </authorList>
    </citation>
    <scope>NUCLEOTIDE SEQUENCE</scope>
</reference>
<dbReference type="AlphaFoldDB" id="A0A820VNE3"/>
<evidence type="ECO:0000313" key="1">
    <source>
        <dbReference type="EMBL" id="CAF4502792.1"/>
    </source>
</evidence>
<protein>
    <submittedName>
        <fullName evidence="1">Uncharacterized protein</fullName>
    </submittedName>
</protein>
<accession>A0A820VNE3</accession>
<organism evidence="1 2">
    <name type="scientific">Rotaria socialis</name>
    <dbReference type="NCBI Taxonomy" id="392032"/>
    <lineage>
        <taxon>Eukaryota</taxon>
        <taxon>Metazoa</taxon>
        <taxon>Spiralia</taxon>
        <taxon>Gnathifera</taxon>
        <taxon>Rotifera</taxon>
        <taxon>Eurotatoria</taxon>
        <taxon>Bdelloidea</taxon>
        <taxon>Philodinida</taxon>
        <taxon>Philodinidae</taxon>
        <taxon>Rotaria</taxon>
    </lineage>
</organism>
<dbReference type="Proteomes" id="UP000663851">
    <property type="component" value="Unassembled WGS sequence"/>
</dbReference>
<comment type="caution">
    <text evidence="1">The sequence shown here is derived from an EMBL/GenBank/DDBJ whole genome shotgun (WGS) entry which is preliminary data.</text>
</comment>
<evidence type="ECO:0000313" key="2">
    <source>
        <dbReference type="Proteomes" id="UP000663851"/>
    </source>
</evidence>
<feature type="non-terminal residue" evidence="1">
    <location>
        <position position="1"/>
    </location>
</feature>
<gene>
    <name evidence="1" type="ORF">HFQ381_LOCUS27895</name>
</gene>
<dbReference type="EMBL" id="CAJOBO010003771">
    <property type="protein sequence ID" value="CAF4502792.1"/>
    <property type="molecule type" value="Genomic_DNA"/>
</dbReference>
<proteinExistence type="predicted"/>
<sequence length="155" mass="15890">GGYGIGFEGDVSVVEVLVGFFDLVDGSEGFGGGGYGLVVVGEILEGGGVGIFADGGKGGAGVAVLAHVDGAVEFHGVDALEPSLQGVGIVYALHLVGTQLGAGQGAVQSWDIEAELKTISMVSQEKTDFSLAAGMWKDYTIDTNEIRVQAWKRNK</sequence>